<dbReference type="RefSeq" id="WP_394829195.1">
    <property type="nucleotide sequence ID" value="NZ_CP089984.1"/>
</dbReference>
<dbReference type="EC" id="4.2.3.-" evidence="1"/>
<dbReference type="InterPro" id="IPR034686">
    <property type="entry name" value="Terpene_cyclase-like_2"/>
</dbReference>
<reference evidence="3 4" key="1">
    <citation type="submission" date="2021-12" db="EMBL/GenBank/DDBJ databases">
        <title>Discovery of the Pendulisporaceae a myxobacterial family with distinct sporulation behavior and unique specialized metabolism.</title>
        <authorList>
            <person name="Garcia R."/>
            <person name="Popoff A."/>
            <person name="Bader C.D."/>
            <person name="Loehr J."/>
            <person name="Walesch S."/>
            <person name="Walt C."/>
            <person name="Boldt J."/>
            <person name="Bunk B."/>
            <person name="Haeckl F.J.F.P.J."/>
            <person name="Gunesch A.P."/>
            <person name="Birkelbach J."/>
            <person name="Nuebel U."/>
            <person name="Pietschmann T."/>
            <person name="Bach T."/>
            <person name="Mueller R."/>
        </authorList>
    </citation>
    <scope>NUCLEOTIDE SEQUENCE [LARGE SCALE GENOMIC DNA]</scope>
    <source>
        <strain evidence="3 4">MSr11954</strain>
    </source>
</reference>
<gene>
    <name evidence="3" type="ORF">LZC94_20480</name>
</gene>
<feature type="region of interest" description="Disordered" evidence="2">
    <location>
        <begin position="318"/>
        <end position="339"/>
    </location>
</feature>
<dbReference type="Pfam" id="PF19086">
    <property type="entry name" value="Terpene_syn_C_2"/>
    <property type="match status" value="1"/>
</dbReference>
<protein>
    <recommendedName>
        <fullName evidence="1">Terpene synthase</fullName>
        <ecNumber evidence="1">4.2.3.-</ecNumber>
    </recommendedName>
</protein>
<keyword evidence="4" id="KW-1185">Reference proteome</keyword>
<dbReference type="SFLD" id="SFLDS00005">
    <property type="entry name" value="Isoprenoid_Synthase_Type_I"/>
    <property type="match status" value="1"/>
</dbReference>
<keyword evidence="1" id="KW-0456">Lyase</keyword>
<evidence type="ECO:0000256" key="2">
    <source>
        <dbReference type="SAM" id="MobiDB-lite"/>
    </source>
</evidence>
<sequence length="339" mass="38540">MEDVPERIFSIFEPQTNPYIESARAHLDDWVAELRLVRKKASEQRFARADFAGFASITYPSADEAGAHLISDWFAWLFLVDDELDDGVFGRDLERVERVMGDIIATLRATDEPAAGPGEGPRAGAVEALADLWRRTIVGTSPSWRRRFVQHVFECFAAASWEAKNRVEGRIPTEREYIDKRRHTGAIYVCMDLIEVVEELELASEVCESKVFQEALDAACNVVCWTNDVYSLDKERGLGEYHNLVYLVEHARGLSTREADDAVWSAIAAEVRSYLEREQELFAAFPEHGAALSAYAAGMRSWMRGNYDWSRKTYRYRDPREERPEQPAVYLEPTLTGGA</sequence>
<keyword evidence="1" id="KW-0479">Metal-binding</keyword>
<comment type="cofactor">
    <cofactor evidence="1">
        <name>Mg(2+)</name>
        <dbReference type="ChEBI" id="CHEBI:18420"/>
    </cofactor>
</comment>
<evidence type="ECO:0000256" key="1">
    <source>
        <dbReference type="RuleBase" id="RU366034"/>
    </source>
</evidence>
<evidence type="ECO:0000313" key="3">
    <source>
        <dbReference type="EMBL" id="WXB19590.1"/>
    </source>
</evidence>
<dbReference type="InterPro" id="IPR008949">
    <property type="entry name" value="Isoprenoid_synthase_dom_sf"/>
</dbReference>
<dbReference type="PANTHER" id="PTHR35201:SF4">
    <property type="entry name" value="BETA-PINACENE SYNTHASE-RELATED"/>
    <property type="match status" value="1"/>
</dbReference>
<dbReference type="SUPFAM" id="SSF48576">
    <property type="entry name" value="Terpenoid synthases"/>
    <property type="match status" value="1"/>
</dbReference>
<dbReference type="SFLD" id="SFLDG01020">
    <property type="entry name" value="Terpene_Cyclase_Like_2"/>
    <property type="match status" value="1"/>
</dbReference>
<proteinExistence type="inferred from homology"/>
<dbReference type="EMBL" id="CP089984">
    <property type="protein sequence ID" value="WXB19590.1"/>
    <property type="molecule type" value="Genomic_DNA"/>
</dbReference>
<dbReference type="PANTHER" id="PTHR35201">
    <property type="entry name" value="TERPENE SYNTHASE"/>
    <property type="match status" value="1"/>
</dbReference>
<organism evidence="3 4">
    <name type="scientific">Pendulispora albinea</name>
    <dbReference type="NCBI Taxonomy" id="2741071"/>
    <lineage>
        <taxon>Bacteria</taxon>
        <taxon>Pseudomonadati</taxon>
        <taxon>Myxococcota</taxon>
        <taxon>Myxococcia</taxon>
        <taxon>Myxococcales</taxon>
        <taxon>Sorangiineae</taxon>
        <taxon>Pendulisporaceae</taxon>
        <taxon>Pendulispora</taxon>
    </lineage>
</organism>
<evidence type="ECO:0000313" key="4">
    <source>
        <dbReference type="Proteomes" id="UP001370348"/>
    </source>
</evidence>
<dbReference type="Proteomes" id="UP001370348">
    <property type="component" value="Chromosome"/>
</dbReference>
<comment type="similarity">
    <text evidence="1">Belongs to the terpene synthase family.</text>
</comment>
<accession>A0ABZ2MAN9</accession>
<name>A0ABZ2MAN9_9BACT</name>
<keyword evidence="1" id="KW-0460">Magnesium</keyword>
<dbReference type="Gene3D" id="1.10.600.10">
    <property type="entry name" value="Farnesyl Diphosphate Synthase"/>
    <property type="match status" value="1"/>
</dbReference>